<sequence length="54" mass="6239">MRKQSLNAYLGISSQNVALLNLMTKNFSINFALGEQWDITKVINIKKYLHVELE</sequence>
<dbReference type="RefSeq" id="WP_223823247.1">
    <property type="nucleotide sequence ID" value="NZ_RPOF01000002.1"/>
</dbReference>
<evidence type="ECO:0000313" key="2">
    <source>
        <dbReference type="Proteomes" id="UP000218160"/>
    </source>
</evidence>
<gene>
    <name evidence="1" type="ORF">BTN50_0646</name>
</gene>
<protein>
    <submittedName>
        <fullName evidence="1">Uncharacterized protein</fullName>
    </submittedName>
</protein>
<keyword evidence="2" id="KW-1185">Reference proteome</keyword>
<dbReference type="EMBL" id="CP020660">
    <property type="protein sequence ID" value="ATF09168.1"/>
    <property type="molecule type" value="Genomic_DNA"/>
</dbReference>
<proteinExistence type="predicted"/>
<dbReference type="AlphaFoldDB" id="A0A291B836"/>
<dbReference type="KEGG" id="elux:BTN50_0646"/>
<reference evidence="2" key="1">
    <citation type="submission" date="2017-04" db="EMBL/GenBank/DDBJ databases">
        <title>Genome evolution of the luminous symbionts of deep sea anglerfish.</title>
        <authorList>
            <person name="Hendry T.A."/>
        </authorList>
    </citation>
    <scope>NUCLEOTIDE SEQUENCE [LARGE SCALE GENOMIC DNA]</scope>
</reference>
<accession>A0A291B836</accession>
<dbReference type="Proteomes" id="UP000218160">
    <property type="component" value="Chromosome 1"/>
</dbReference>
<evidence type="ECO:0000313" key="1">
    <source>
        <dbReference type="EMBL" id="ATF09168.1"/>
    </source>
</evidence>
<organism evidence="1 2">
    <name type="scientific">Candidatus Enterovibrio altilux</name>
    <dbReference type="NCBI Taxonomy" id="1927128"/>
    <lineage>
        <taxon>Bacteria</taxon>
        <taxon>Pseudomonadati</taxon>
        <taxon>Pseudomonadota</taxon>
        <taxon>Gammaproteobacteria</taxon>
        <taxon>Vibrionales</taxon>
        <taxon>Vibrionaceae</taxon>
        <taxon>Enterovibrio</taxon>
    </lineage>
</organism>
<name>A0A291B836_9GAMM</name>